<dbReference type="PROSITE" id="PS00651">
    <property type="entry name" value="RIBOSOMAL_L9"/>
    <property type="match status" value="1"/>
</dbReference>
<evidence type="ECO:0000256" key="8">
    <source>
        <dbReference type="SAM" id="MobiDB-lite"/>
    </source>
</evidence>
<dbReference type="InterPro" id="IPR020069">
    <property type="entry name" value="Ribosomal_bL9_C"/>
</dbReference>
<dbReference type="SUPFAM" id="SSF55653">
    <property type="entry name" value="Ribosomal protein L9 C-domain"/>
    <property type="match status" value="1"/>
</dbReference>
<dbReference type="Pfam" id="PF01281">
    <property type="entry name" value="Ribosomal_L9_N"/>
    <property type="match status" value="1"/>
</dbReference>
<dbReference type="InterPro" id="IPR020070">
    <property type="entry name" value="Ribosomal_bL9_N"/>
</dbReference>
<dbReference type="GO" id="GO:0019843">
    <property type="term" value="F:rRNA binding"/>
    <property type="evidence" value="ECO:0007669"/>
    <property type="project" value="UniProtKB-UniRule"/>
</dbReference>
<dbReference type="Gene3D" id="3.40.5.10">
    <property type="entry name" value="Ribosomal protein L9, N-terminal domain"/>
    <property type="match status" value="1"/>
</dbReference>
<proteinExistence type="inferred from homology"/>
<feature type="compositionally biased region" description="Basic and acidic residues" evidence="8">
    <location>
        <begin position="197"/>
        <end position="206"/>
    </location>
</feature>
<dbReference type="Proteomes" id="UP000320160">
    <property type="component" value="Unassembled WGS sequence"/>
</dbReference>
<dbReference type="InterPro" id="IPR036791">
    <property type="entry name" value="Ribosomal_bL9_C_sf"/>
</dbReference>
<comment type="function">
    <text evidence="7">Binds to the 23S rRNA.</text>
</comment>
<dbReference type="GO" id="GO:0005840">
    <property type="term" value="C:ribosome"/>
    <property type="evidence" value="ECO:0007669"/>
    <property type="project" value="UniProtKB-KW"/>
</dbReference>
<dbReference type="InterPro" id="IPR036935">
    <property type="entry name" value="Ribosomal_bL9_N_sf"/>
</dbReference>
<dbReference type="GO" id="GO:0003735">
    <property type="term" value="F:structural constituent of ribosome"/>
    <property type="evidence" value="ECO:0007669"/>
    <property type="project" value="InterPro"/>
</dbReference>
<dbReference type="OrthoDB" id="9788336at2"/>
<dbReference type="NCBIfam" id="TIGR00158">
    <property type="entry name" value="L9"/>
    <property type="match status" value="1"/>
</dbReference>
<dbReference type="RefSeq" id="WP_143774745.1">
    <property type="nucleotide sequence ID" value="NZ_VKKU01000001.1"/>
</dbReference>
<gene>
    <name evidence="7" type="primary">rplI</name>
    <name evidence="10" type="ORF">FOM92_00075</name>
</gene>
<feature type="region of interest" description="Disordered" evidence="8">
    <location>
        <begin position="194"/>
        <end position="226"/>
    </location>
</feature>
<dbReference type="AlphaFoldDB" id="A0A553WGT1"/>
<protein>
    <recommendedName>
        <fullName evidence="6 7">Large ribosomal subunit protein bL9</fullName>
    </recommendedName>
</protein>
<dbReference type="InterPro" id="IPR020594">
    <property type="entry name" value="Ribosomal_bL9_bac/chp"/>
</dbReference>
<keyword evidence="2 7" id="KW-0699">rRNA-binding</keyword>
<evidence type="ECO:0000256" key="1">
    <source>
        <dbReference type="ARBA" id="ARBA00010605"/>
    </source>
</evidence>
<evidence type="ECO:0000256" key="6">
    <source>
        <dbReference type="ARBA" id="ARBA00035292"/>
    </source>
</evidence>
<evidence type="ECO:0000256" key="5">
    <source>
        <dbReference type="ARBA" id="ARBA00023274"/>
    </source>
</evidence>
<sequence length="226" mass="23851">MDIILLERVEKLGGIGDVVTVKDGYARNFLLPNKKALRANEANRKVFEANRAKIEADNASRREAAMAASGNVEGKQIVLIRAASQTGQLYGSVSVKDIVDGLNAQDAKVAKSMIVLERPIKTLGLFDVKVVLHPEVTVTVQVNVARSDDEAELQKDGVNVLEQMFEAEQAEIAAEAIEAQVEAEAAADAAAAAEAEANAKRREEQAAAKAAAEAEGGLSADAGDDA</sequence>
<dbReference type="EMBL" id="VKKU01000001">
    <property type="protein sequence ID" value="TSB03888.1"/>
    <property type="molecule type" value="Genomic_DNA"/>
</dbReference>
<organism evidence="10 11">
    <name type="scientific">Sphingorhabdus contaminans</name>
    <dbReference type="NCBI Taxonomy" id="1343899"/>
    <lineage>
        <taxon>Bacteria</taxon>
        <taxon>Pseudomonadati</taxon>
        <taxon>Pseudomonadota</taxon>
        <taxon>Alphaproteobacteria</taxon>
        <taxon>Sphingomonadales</taxon>
        <taxon>Sphingomonadaceae</taxon>
        <taxon>Sphingorhabdus</taxon>
    </lineage>
</organism>
<dbReference type="SUPFAM" id="SSF55658">
    <property type="entry name" value="L9 N-domain-like"/>
    <property type="match status" value="1"/>
</dbReference>
<feature type="domain" description="Ribosomal protein L9" evidence="9">
    <location>
        <begin position="13"/>
        <end position="40"/>
    </location>
</feature>
<dbReference type="InterPro" id="IPR009027">
    <property type="entry name" value="Ribosomal_bL9/RNase_H1_N"/>
</dbReference>
<evidence type="ECO:0000256" key="7">
    <source>
        <dbReference type="HAMAP-Rule" id="MF_00503"/>
    </source>
</evidence>
<dbReference type="InterPro" id="IPR000244">
    <property type="entry name" value="Ribosomal_bL9"/>
</dbReference>
<dbReference type="GO" id="GO:1990904">
    <property type="term" value="C:ribonucleoprotein complex"/>
    <property type="evidence" value="ECO:0007669"/>
    <property type="project" value="UniProtKB-KW"/>
</dbReference>
<keyword evidence="5 7" id="KW-0687">Ribonucleoprotein</keyword>
<evidence type="ECO:0000256" key="3">
    <source>
        <dbReference type="ARBA" id="ARBA00022884"/>
    </source>
</evidence>
<dbReference type="PANTHER" id="PTHR21368">
    <property type="entry name" value="50S RIBOSOMAL PROTEIN L9"/>
    <property type="match status" value="1"/>
</dbReference>
<evidence type="ECO:0000313" key="10">
    <source>
        <dbReference type="EMBL" id="TSB03888.1"/>
    </source>
</evidence>
<name>A0A553WGT1_9SPHN</name>
<accession>A0A553WGT1</accession>
<evidence type="ECO:0000256" key="4">
    <source>
        <dbReference type="ARBA" id="ARBA00022980"/>
    </source>
</evidence>
<reference evidence="10 11" key="1">
    <citation type="submission" date="2019-07" db="EMBL/GenBank/DDBJ databases">
        <authorList>
            <person name="Park M."/>
        </authorList>
    </citation>
    <scope>NUCLEOTIDE SEQUENCE [LARGE SCALE GENOMIC DNA]</scope>
    <source>
        <strain evidence="10 11">KCTC32445</strain>
    </source>
</reference>
<evidence type="ECO:0000256" key="2">
    <source>
        <dbReference type="ARBA" id="ARBA00022730"/>
    </source>
</evidence>
<dbReference type="GO" id="GO:0006412">
    <property type="term" value="P:translation"/>
    <property type="evidence" value="ECO:0007669"/>
    <property type="project" value="UniProtKB-UniRule"/>
</dbReference>
<comment type="similarity">
    <text evidence="1 7">Belongs to the bacterial ribosomal protein bL9 family.</text>
</comment>
<dbReference type="Gene3D" id="3.10.430.100">
    <property type="entry name" value="Ribosomal protein L9, C-terminal domain"/>
    <property type="match status" value="1"/>
</dbReference>
<dbReference type="HAMAP" id="MF_00503">
    <property type="entry name" value="Ribosomal_bL9"/>
    <property type="match status" value="1"/>
</dbReference>
<evidence type="ECO:0000313" key="11">
    <source>
        <dbReference type="Proteomes" id="UP000320160"/>
    </source>
</evidence>
<dbReference type="Pfam" id="PF03948">
    <property type="entry name" value="Ribosomal_L9_C"/>
    <property type="match status" value="1"/>
</dbReference>
<keyword evidence="11" id="KW-1185">Reference proteome</keyword>
<comment type="caution">
    <text evidence="10">The sequence shown here is derived from an EMBL/GenBank/DDBJ whole genome shotgun (WGS) entry which is preliminary data.</text>
</comment>
<keyword evidence="4 7" id="KW-0689">Ribosomal protein</keyword>
<evidence type="ECO:0000259" key="9">
    <source>
        <dbReference type="PROSITE" id="PS00651"/>
    </source>
</evidence>
<keyword evidence="3 7" id="KW-0694">RNA-binding</keyword>